<proteinExistence type="predicted"/>
<dbReference type="Proteomes" id="UP000245697">
    <property type="component" value="Unassembled WGS sequence"/>
</dbReference>
<gene>
    <name evidence="1" type="ORF">BC793_119143</name>
</gene>
<reference evidence="1 2" key="1">
    <citation type="submission" date="2018-05" db="EMBL/GenBank/DDBJ databases">
        <title>Genomic Encyclopedia of Archaeal and Bacterial Type Strains, Phase II (KMG-II): from individual species to whole genera.</title>
        <authorList>
            <person name="Goeker M."/>
        </authorList>
    </citation>
    <scope>NUCLEOTIDE SEQUENCE [LARGE SCALE GENOMIC DNA]</scope>
    <source>
        <strain evidence="1 2">DSM 45184</strain>
    </source>
</reference>
<protein>
    <submittedName>
        <fullName evidence="1">Uncharacterized protein</fullName>
    </submittedName>
</protein>
<sequence length="636" mass="67283">MVLLLVAGIGVSVVAYRQWFGSSAVSVGSSGGRIGPADGPAQLEVPVGAVEESTEVTIAADTPDPAWTRDATAIPLGTGADITPAAPLPGASVRIPLTEDDLATITAHGSTANDVLIFVYEPGIDAWVPLPTTFDTAAGQVVAPAPHFSRFRPGLPNIKLPTELLDKVSNAAKKGLSSLQKFATGLFSEVAKNLRERLTGEQQDIACPNSRLSWTVTATVDENTGCVELPDDGREAVQLRSTLNFPQVVTVPAGASVAENPYWDDLDPVGRLVSFLDRSTGHGYVDALGRGQVMLPKGTTPLDDTTALRMEPDKLGLALTTVLSLLELLPGAKSWLVVLEDTTVLEQLRVVKDSAGSLSVAYDRIETVVRESSVETVDKPSAVKQAESFLALAECVTTAVTEVTSSEERSLPAFMVTVFDFLRDCTSTLQNTAVSGYLDVLDTVGSVVGVLRTVFDAGLAGLRSWGGRVDVTVRHRIADPLKDTNWKKAYPQACPFEDQGFGRSIDDVVRADFTGDEVADAVVVASCEQDAGRTSQETQAFDGAGDPKKPTSLRKLLGTTADTEMGPPVTVTVTDSTITVQGWTFAFNVDGDLTRISQTYTWNGKSLDAEPIIRTDVPIPACLPSGAVPDGVPICS</sequence>
<evidence type="ECO:0000313" key="2">
    <source>
        <dbReference type="Proteomes" id="UP000245697"/>
    </source>
</evidence>
<keyword evidence="2" id="KW-1185">Reference proteome</keyword>
<evidence type="ECO:0000313" key="1">
    <source>
        <dbReference type="EMBL" id="PWK40535.1"/>
    </source>
</evidence>
<organism evidence="1 2">
    <name type="scientific">Actinoplanes xinjiangensis</name>
    <dbReference type="NCBI Taxonomy" id="512350"/>
    <lineage>
        <taxon>Bacteria</taxon>
        <taxon>Bacillati</taxon>
        <taxon>Actinomycetota</taxon>
        <taxon>Actinomycetes</taxon>
        <taxon>Micromonosporales</taxon>
        <taxon>Micromonosporaceae</taxon>
        <taxon>Actinoplanes</taxon>
    </lineage>
</organism>
<accession>A0A316F5Y7</accession>
<name>A0A316F5Y7_9ACTN</name>
<dbReference type="AlphaFoldDB" id="A0A316F5Y7"/>
<comment type="caution">
    <text evidence="1">The sequence shown here is derived from an EMBL/GenBank/DDBJ whole genome shotgun (WGS) entry which is preliminary data.</text>
</comment>
<dbReference type="EMBL" id="QGGR01000019">
    <property type="protein sequence ID" value="PWK40535.1"/>
    <property type="molecule type" value="Genomic_DNA"/>
</dbReference>